<dbReference type="AlphaFoldDB" id="A0A9N7NKC9"/>
<dbReference type="OrthoDB" id="1680511at2759"/>
<evidence type="ECO:0000256" key="1">
    <source>
        <dbReference type="SAM" id="MobiDB-lite"/>
    </source>
</evidence>
<dbReference type="EMBL" id="CACSLK010027833">
    <property type="protein sequence ID" value="CAA0832336.1"/>
    <property type="molecule type" value="Genomic_DNA"/>
</dbReference>
<dbReference type="PANTHER" id="PTHR35483:SF1">
    <property type="entry name" value="GLYCINE-RICH PROTEIN-RELATED"/>
    <property type="match status" value="1"/>
</dbReference>
<keyword evidence="3" id="KW-1185">Reference proteome</keyword>
<evidence type="ECO:0000313" key="3">
    <source>
        <dbReference type="Proteomes" id="UP001153555"/>
    </source>
</evidence>
<dbReference type="PANTHER" id="PTHR35483">
    <property type="entry name" value="NUCLEUSENVELOPE PROTEIN"/>
    <property type="match status" value="1"/>
</dbReference>
<proteinExistence type="predicted"/>
<dbReference type="Proteomes" id="UP001153555">
    <property type="component" value="Unassembled WGS sequence"/>
</dbReference>
<dbReference type="GO" id="GO:0009507">
    <property type="term" value="C:chloroplast"/>
    <property type="evidence" value="ECO:0007669"/>
    <property type="project" value="TreeGrafter"/>
</dbReference>
<reference evidence="2" key="1">
    <citation type="submission" date="2019-12" db="EMBL/GenBank/DDBJ databases">
        <authorList>
            <person name="Scholes J."/>
        </authorList>
    </citation>
    <scope>NUCLEOTIDE SEQUENCE</scope>
</reference>
<feature type="region of interest" description="Disordered" evidence="1">
    <location>
        <begin position="107"/>
        <end position="138"/>
    </location>
</feature>
<organism evidence="2 3">
    <name type="scientific">Striga hermonthica</name>
    <name type="common">Purple witchweed</name>
    <name type="synonym">Buchnera hermonthica</name>
    <dbReference type="NCBI Taxonomy" id="68872"/>
    <lineage>
        <taxon>Eukaryota</taxon>
        <taxon>Viridiplantae</taxon>
        <taxon>Streptophyta</taxon>
        <taxon>Embryophyta</taxon>
        <taxon>Tracheophyta</taxon>
        <taxon>Spermatophyta</taxon>
        <taxon>Magnoliopsida</taxon>
        <taxon>eudicotyledons</taxon>
        <taxon>Gunneridae</taxon>
        <taxon>Pentapetalae</taxon>
        <taxon>asterids</taxon>
        <taxon>lamiids</taxon>
        <taxon>Lamiales</taxon>
        <taxon>Orobanchaceae</taxon>
        <taxon>Buchnereae</taxon>
        <taxon>Striga</taxon>
    </lineage>
</organism>
<comment type="caution">
    <text evidence="2">The sequence shown here is derived from an EMBL/GenBank/DDBJ whole genome shotgun (WGS) entry which is preliminary data.</text>
</comment>
<feature type="compositionally biased region" description="Gly residues" evidence="1">
    <location>
        <begin position="113"/>
        <end position="137"/>
    </location>
</feature>
<sequence>MSCTHISAFHFTGSPPAKAFQRSKTSICPSTYLGTRFPKMPLRITSATSRYKRATIVSLFGSKGKSAESDNSNEGSPWKAVEKDMGNFRKNQPIEEVLRQQIQEQDYYDDGDSGGNRPGGSGGNRSGGGGSGGGFGEGENRVRRGFWDELGQEIMATLGIIITYIYILRGQEFTAIVKDVFSFILQRRKSTRLKRVIDKWNSFLQTMKDKPEYEDPFWLQRAILSTTTDYDSPEKWERLIEELEDEDEGESDDDDVVE</sequence>
<gene>
    <name evidence="2" type="ORF">SHERM_27633</name>
</gene>
<evidence type="ECO:0000313" key="2">
    <source>
        <dbReference type="EMBL" id="CAA0832336.1"/>
    </source>
</evidence>
<protein>
    <submittedName>
        <fullName evidence="2">Uncharacterized protein</fullName>
    </submittedName>
</protein>
<name>A0A9N7NKC9_STRHE</name>
<accession>A0A9N7NKC9</accession>